<dbReference type="FunCoup" id="J4GA74">
    <property type="interactions" value="399"/>
</dbReference>
<keyword evidence="7" id="KW-1185">Reference proteome</keyword>
<feature type="region of interest" description="Disordered" evidence="4">
    <location>
        <begin position="587"/>
        <end position="671"/>
    </location>
</feature>
<evidence type="ECO:0000313" key="6">
    <source>
        <dbReference type="EMBL" id="CCM03698.1"/>
    </source>
</evidence>
<evidence type="ECO:0000313" key="7">
    <source>
        <dbReference type="Proteomes" id="UP000006352"/>
    </source>
</evidence>
<proteinExistence type="inferred from homology"/>
<dbReference type="STRING" id="599839.J4GA74"/>
<feature type="compositionally biased region" description="Basic residues" evidence="4">
    <location>
        <begin position="528"/>
        <end position="542"/>
    </location>
</feature>
<gene>
    <name evidence="6" type="ORF">FIBRA_05844</name>
</gene>
<dbReference type="InParanoid" id="J4GA74"/>
<feature type="compositionally biased region" description="Polar residues" evidence="4">
    <location>
        <begin position="305"/>
        <end position="322"/>
    </location>
</feature>
<dbReference type="GO" id="GO:0048188">
    <property type="term" value="C:Set1C/COMPASS complex"/>
    <property type="evidence" value="ECO:0007669"/>
    <property type="project" value="InterPro"/>
</dbReference>
<feature type="region of interest" description="Disordered" evidence="4">
    <location>
        <begin position="481"/>
        <end position="572"/>
    </location>
</feature>
<organism evidence="6 7">
    <name type="scientific">Fibroporia radiculosa</name>
    <dbReference type="NCBI Taxonomy" id="599839"/>
    <lineage>
        <taxon>Eukaryota</taxon>
        <taxon>Fungi</taxon>
        <taxon>Dikarya</taxon>
        <taxon>Basidiomycota</taxon>
        <taxon>Agaricomycotina</taxon>
        <taxon>Agaricomycetes</taxon>
        <taxon>Polyporales</taxon>
        <taxon>Fibroporiaceae</taxon>
        <taxon>Fibroporia</taxon>
    </lineage>
</organism>
<dbReference type="GeneID" id="24098609"/>
<sequence>MEAPNSPREPSPPVLVITPVNPPQNRKRKHTAISNTVASSPAPSDPGATPTAVPENIVLPTRHLDLISRPRLTISRHPSFVPIHPGSPYYTTEPLCNNRLNFRYTPAGLASEGCTLPFRTIESAPTCFRVSWEDRSTFIKVTQDGLGLKGEKGFRSARCNAPIREGKWYMEVKIELGGGERDPESKSLEGSHVRLGWARREAPLNGPAGLDGYSYAYRDKTGEKVNLSRLRPYGQPFRSGDVIGMYISLPSPRRKPDKKDPHDPAHFKRERIAIDFKGQEYFESLEYPQSKEMIALMGASDRAKATNSGSMPSSATKKSATVKNLPLTARGNKDSVREPASLRPLPTLGADSHIAFFVNGACQGVAFQDLFDYLPLRAARNKAQEKKRANKEGLREHRENACDDGTLGYYPFISLFNGARVRINPGPNFDFPPPPDVDALLAGADDAAADVKPPPPQAPRTWRPMCERYQEFIAEQKALDEREEAEANGTRQARPPPAAHAPPAASDSARKTTELDPDEERAKLEAHRAKRRAQAAARRERKARAALEEAEAKRRKLAEEETARGASMDVDDGARFGLSAVAPDVPLLELPQEYDERAADSPAPTVDARPVTPHHDSSAYNSEYDVDDEKDTGAQDGPDDVGDNDMDMDDRGELGVGNGVYMYEKREDITQ</sequence>
<dbReference type="GO" id="GO:0000976">
    <property type="term" value="F:transcription cis-regulatory region binding"/>
    <property type="evidence" value="ECO:0007669"/>
    <property type="project" value="TreeGrafter"/>
</dbReference>
<dbReference type="AlphaFoldDB" id="J4GA74"/>
<keyword evidence="2" id="KW-0539">Nucleus</keyword>
<comment type="similarity">
    <text evidence="3">Belongs to the cclA family.</text>
</comment>
<dbReference type="Pfam" id="PF00622">
    <property type="entry name" value="SPRY"/>
    <property type="match status" value="1"/>
</dbReference>
<reference evidence="6 7" key="1">
    <citation type="journal article" date="2012" name="Appl. Environ. Microbiol.">
        <title>Short-read sequencing for genomic analysis of the brown rot fungus Fibroporia radiculosa.</title>
        <authorList>
            <person name="Tang J.D."/>
            <person name="Perkins A.D."/>
            <person name="Sonstegard T.S."/>
            <person name="Schroeder S.G."/>
            <person name="Burgess S.C."/>
            <person name="Diehl S.V."/>
        </authorList>
    </citation>
    <scope>NUCLEOTIDE SEQUENCE [LARGE SCALE GENOMIC DNA]</scope>
    <source>
        <strain evidence="6 7">TFFH 294</strain>
    </source>
</reference>
<dbReference type="InterPro" id="IPR043136">
    <property type="entry name" value="B30.2/SPRY_sf"/>
</dbReference>
<evidence type="ECO:0000256" key="4">
    <source>
        <dbReference type="SAM" id="MobiDB-lite"/>
    </source>
</evidence>
<dbReference type="SMART" id="SM00449">
    <property type="entry name" value="SPRY"/>
    <property type="match status" value="1"/>
</dbReference>
<dbReference type="PROSITE" id="PS50188">
    <property type="entry name" value="B302_SPRY"/>
    <property type="match status" value="1"/>
</dbReference>
<dbReference type="CDD" id="cd12872">
    <property type="entry name" value="SPRY_Ash2"/>
    <property type="match status" value="1"/>
</dbReference>
<comment type="subcellular location">
    <subcellularLocation>
        <location evidence="1">Nucleus</location>
    </subcellularLocation>
</comment>
<dbReference type="PANTHER" id="PTHR10598:SF0">
    <property type="entry name" value="SET1_ASH2 HISTONE METHYLTRANSFERASE COMPLEX SUBUNIT ASH2"/>
    <property type="match status" value="1"/>
</dbReference>
<feature type="compositionally biased region" description="Acidic residues" evidence="4">
    <location>
        <begin position="637"/>
        <end position="650"/>
    </location>
</feature>
<dbReference type="InterPro" id="IPR037353">
    <property type="entry name" value="ASH2"/>
</dbReference>
<dbReference type="EMBL" id="HE797124">
    <property type="protein sequence ID" value="CCM03698.1"/>
    <property type="molecule type" value="Genomic_DNA"/>
</dbReference>
<dbReference type="InterPro" id="IPR001870">
    <property type="entry name" value="B30.2/SPRY"/>
</dbReference>
<feature type="region of interest" description="Disordered" evidence="4">
    <location>
        <begin position="303"/>
        <end position="340"/>
    </location>
</feature>
<dbReference type="InterPro" id="IPR013320">
    <property type="entry name" value="ConA-like_dom_sf"/>
</dbReference>
<feature type="compositionally biased region" description="Basic and acidic residues" evidence="4">
    <location>
        <begin position="508"/>
        <end position="527"/>
    </location>
</feature>
<dbReference type="OrthoDB" id="10266026at2759"/>
<evidence type="ECO:0000256" key="3">
    <source>
        <dbReference type="ARBA" id="ARBA00038149"/>
    </source>
</evidence>
<dbReference type="Proteomes" id="UP000006352">
    <property type="component" value="Unassembled WGS sequence"/>
</dbReference>
<dbReference type="PANTHER" id="PTHR10598">
    <property type="entry name" value="SET1/ASH2 HISTONE METHYLTRANSFERASE COMPLEX SUBUNIT ASH2"/>
    <property type="match status" value="1"/>
</dbReference>
<feature type="compositionally biased region" description="Polar residues" evidence="4">
    <location>
        <begin position="32"/>
        <end position="42"/>
    </location>
</feature>
<feature type="compositionally biased region" description="Basic and acidic residues" evidence="4">
    <location>
        <begin position="543"/>
        <end position="563"/>
    </location>
</feature>
<evidence type="ECO:0000256" key="1">
    <source>
        <dbReference type="ARBA" id="ARBA00004123"/>
    </source>
</evidence>
<evidence type="ECO:0000256" key="2">
    <source>
        <dbReference type="ARBA" id="ARBA00023242"/>
    </source>
</evidence>
<feature type="region of interest" description="Disordered" evidence="4">
    <location>
        <begin position="1"/>
        <end position="50"/>
    </location>
</feature>
<feature type="domain" description="B30.2/SPRY" evidence="5">
    <location>
        <begin position="108"/>
        <end position="313"/>
    </location>
</feature>
<dbReference type="RefSeq" id="XP_012182981.1">
    <property type="nucleotide sequence ID" value="XM_012327591.1"/>
</dbReference>
<dbReference type="InterPro" id="IPR003877">
    <property type="entry name" value="SPRY_dom"/>
</dbReference>
<dbReference type="Gene3D" id="2.60.120.920">
    <property type="match status" value="1"/>
</dbReference>
<dbReference type="SUPFAM" id="SSF49899">
    <property type="entry name" value="Concanavalin A-like lectins/glucanases"/>
    <property type="match status" value="1"/>
</dbReference>
<name>J4GA74_9APHY</name>
<dbReference type="HOGENOM" id="CLU_014420_0_0_1"/>
<accession>J4GA74</accession>
<evidence type="ECO:0000259" key="5">
    <source>
        <dbReference type="PROSITE" id="PS50188"/>
    </source>
</evidence>
<protein>
    <recommendedName>
        <fullName evidence="5">B30.2/SPRY domain-containing protein</fullName>
    </recommendedName>
</protein>